<keyword evidence="2" id="KW-1185">Reference proteome</keyword>
<reference evidence="1 2" key="1">
    <citation type="journal article" date="2024" name="G3 (Bethesda)">
        <title>Genome assembly of Hibiscus sabdariffa L. provides insights into metabolisms of medicinal natural products.</title>
        <authorList>
            <person name="Kim T."/>
        </authorList>
    </citation>
    <scope>NUCLEOTIDE SEQUENCE [LARGE SCALE GENOMIC DNA]</scope>
    <source>
        <strain evidence="1">TK-2024</strain>
        <tissue evidence="1">Old leaves</tissue>
    </source>
</reference>
<evidence type="ECO:0000313" key="1">
    <source>
        <dbReference type="EMBL" id="KAK8596686.1"/>
    </source>
</evidence>
<name>A0ABR2G7W5_9ROSI</name>
<organism evidence="1 2">
    <name type="scientific">Hibiscus sabdariffa</name>
    <name type="common">roselle</name>
    <dbReference type="NCBI Taxonomy" id="183260"/>
    <lineage>
        <taxon>Eukaryota</taxon>
        <taxon>Viridiplantae</taxon>
        <taxon>Streptophyta</taxon>
        <taxon>Embryophyta</taxon>
        <taxon>Tracheophyta</taxon>
        <taxon>Spermatophyta</taxon>
        <taxon>Magnoliopsida</taxon>
        <taxon>eudicotyledons</taxon>
        <taxon>Gunneridae</taxon>
        <taxon>Pentapetalae</taxon>
        <taxon>rosids</taxon>
        <taxon>malvids</taxon>
        <taxon>Malvales</taxon>
        <taxon>Malvaceae</taxon>
        <taxon>Malvoideae</taxon>
        <taxon>Hibiscus</taxon>
    </lineage>
</organism>
<evidence type="ECO:0000313" key="2">
    <source>
        <dbReference type="Proteomes" id="UP001472677"/>
    </source>
</evidence>
<dbReference type="EMBL" id="JBBPBM010000002">
    <property type="protein sequence ID" value="KAK8596686.1"/>
    <property type="molecule type" value="Genomic_DNA"/>
</dbReference>
<dbReference type="Proteomes" id="UP001472677">
    <property type="component" value="Unassembled WGS sequence"/>
</dbReference>
<comment type="caution">
    <text evidence="1">The sequence shown here is derived from an EMBL/GenBank/DDBJ whole genome shotgun (WGS) entry which is preliminary data.</text>
</comment>
<protein>
    <submittedName>
        <fullName evidence="1">Uncharacterized protein</fullName>
    </submittedName>
</protein>
<gene>
    <name evidence="1" type="ORF">V6N12_065166</name>
</gene>
<sequence length="179" mass="20039">MPLYCISTVHLPTSNGTDVVLIVIQKRVRDFGLSSIGLHRSDIEVSVSDERRSLGMLVLEIVFWATLAADKRWLTPINDDRHIEEMPEFEFAVDSLLALSLDIAAVGRLTFRGCRSSTSMKGEFLFTSFEPSMRNSNSILVYDLNTLNPVIEIDHNEIFGADLDSTIPATKLQWVSSYG</sequence>
<accession>A0ABR2G7W5</accession>
<proteinExistence type="predicted"/>